<evidence type="ECO:0000313" key="2">
    <source>
        <dbReference type="Proteomes" id="UP000053144"/>
    </source>
</evidence>
<sequence>MKCLDDPGVKGYNSYRSISGSESQKIFGAADYGDSLSESIRSASHPGEMLSARALTQRIDALCEWFERLLSVS</sequence>
<protein>
    <submittedName>
        <fullName evidence="1">Uncharacterized protein</fullName>
    </submittedName>
</protein>
<dbReference type="AlphaFoldDB" id="A0A0L9V5Z9"/>
<evidence type="ECO:0000313" key="1">
    <source>
        <dbReference type="EMBL" id="KOM50465.1"/>
    </source>
</evidence>
<gene>
    <name evidence="1" type="ORF">LR48_Vigan08g129200</name>
</gene>
<reference evidence="2" key="1">
    <citation type="journal article" date="2015" name="Proc. Natl. Acad. Sci. U.S.A.">
        <title>Genome sequencing of adzuki bean (Vigna angularis) provides insight into high starch and low fat accumulation and domestication.</title>
        <authorList>
            <person name="Yang K."/>
            <person name="Tian Z."/>
            <person name="Chen C."/>
            <person name="Luo L."/>
            <person name="Zhao B."/>
            <person name="Wang Z."/>
            <person name="Yu L."/>
            <person name="Li Y."/>
            <person name="Sun Y."/>
            <person name="Li W."/>
            <person name="Chen Y."/>
            <person name="Li Y."/>
            <person name="Zhang Y."/>
            <person name="Ai D."/>
            <person name="Zhao J."/>
            <person name="Shang C."/>
            <person name="Ma Y."/>
            <person name="Wu B."/>
            <person name="Wang M."/>
            <person name="Gao L."/>
            <person name="Sun D."/>
            <person name="Zhang P."/>
            <person name="Guo F."/>
            <person name="Wang W."/>
            <person name="Li Y."/>
            <person name="Wang J."/>
            <person name="Varshney R.K."/>
            <person name="Wang J."/>
            <person name="Ling H.Q."/>
            <person name="Wan P."/>
        </authorList>
    </citation>
    <scope>NUCLEOTIDE SEQUENCE</scope>
    <source>
        <strain evidence="2">cv. Jingnong 6</strain>
    </source>
</reference>
<dbReference type="EMBL" id="CM003378">
    <property type="protein sequence ID" value="KOM50465.1"/>
    <property type="molecule type" value="Genomic_DNA"/>
</dbReference>
<name>A0A0L9V5Z9_PHAAN</name>
<accession>A0A0L9V5Z9</accession>
<proteinExistence type="predicted"/>
<dbReference type="Proteomes" id="UP000053144">
    <property type="component" value="Chromosome 8"/>
</dbReference>
<organism evidence="1 2">
    <name type="scientific">Phaseolus angularis</name>
    <name type="common">Azuki bean</name>
    <name type="synonym">Vigna angularis</name>
    <dbReference type="NCBI Taxonomy" id="3914"/>
    <lineage>
        <taxon>Eukaryota</taxon>
        <taxon>Viridiplantae</taxon>
        <taxon>Streptophyta</taxon>
        <taxon>Embryophyta</taxon>
        <taxon>Tracheophyta</taxon>
        <taxon>Spermatophyta</taxon>
        <taxon>Magnoliopsida</taxon>
        <taxon>eudicotyledons</taxon>
        <taxon>Gunneridae</taxon>
        <taxon>Pentapetalae</taxon>
        <taxon>rosids</taxon>
        <taxon>fabids</taxon>
        <taxon>Fabales</taxon>
        <taxon>Fabaceae</taxon>
        <taxon>Papilionoideae</taxon>
        <taxon>50 kb inversion clade</taxon>
        <taxon>NPAAA clade</taxon>
        <taxon>indigoferoid/millettioid clade</taxon>
        <taxon>Phaseoleae</taxon>
        <taxon>Vigna</taxon>
    </lineage>
</organism>
<dbReference type="Gramene" id="KOM50465">
    <property type="protein sequence ID" value="KOM50465"/>
    <property type="gene ID" value="LR48_Vigan08g129200"/>
</dbReference>